<protein>
    <submittedName>
        <fullName evidence="1">Uncharacterized protein</fullName>
    </submittedName>
</protein>
<dbReference type="AlphaFoldDB" id="X1NSR0"/>
<proteinExistence type="predicted"/>
<dbReference type="EMBL" id="BARV01042074">
    <property type="protein sequence ID" value="GAI46628.1"/>
    <property type="molecule type" value="Genomic_DNA"/>
</dbReference>
<comment type="caution">
    <text evidence="1">The sequence shown here is derived from an EMBL/GenBank/DDBJ whole genome shotgun (WGS) entry which is preliminary data.</text>
</comment>
<accession>X1NSR0</accession>
<sequence>MLPPTRAVAERPVGAGGAVLYRVRVMLLVAELLAASVAVTGTEYEPSLLPLTALIR</sequence>
<organism evidence="1">
    <name type="scientific">marine sediment metagenome</name>
    <dbReference type="NCBI Taxonomy" id="412755"/>
    <lineage>
        <taxon>unclassified sequences</taxon>
        <taxon>metagenomes</taxon>
        <taxon>ecological metagenomes</taxon>
    </lineage>
</organism>
<name>X1NSR0_9ZZZZ</name>
<reference evidence="1" key="1">
    <citation type="journal article" date="2014" name="Front. Microbiol.">
        <title>High frequency of phylogenetically diverse reductive dehalogenase-homologous genes in deep subseafloor sedimentary metagenomes.</title>
        <authorList>
            <person name="Kawai M."/>
            <person name="Futagami T."/>
            <person name="Toyoda A."/>
            <person name="Takaki Y."/>
            <person name="Nishi S."/>
            <person name="Hori S."/>
            <person name="Arai W."/>
            <person name="Tsubouchi T."/>
            <person name="Morono Y."/>
            <person name="Uchiyama I."/>
            <person name="Ito T."/>
            <person name="Fujiyama A."/>
            <person name="Inagaki F."/>
            <person name="Takami H."/>
        </authorList>
    </citation>
    <scope>NUCLEOTIDE SEQUENCE</scope>
    <source>
        <strain evidence="1">Expedition CK06-06</strain>
    </source>
</reference>
<gene>
    <name evidence="1" type="ORF">S06H3_63434</name>
</gene>
<evidence type="ECO:0000313" key="1">
    <source>
        <dbReference type="EMBL" id="GAI46628.1"/>
    </source>
</evidence>